<evidence type="ECO:0000313" key="2">
    <source>
        <dbReference type="EMBL" id="KKN31089.1"/>
    </source>
</evidence>
<sequence length="218" mass="26068">MLDELDLLKKDWQRKAENLPKLSFDEIYRMLWKKSSSIVKWICYISIIELVFWIVMSILPFFWNSFQEKLDDTYGSGEDTFVIFSSAFGVAVVIIFIFYLFRAYKSISTVDNVKKLMESILRTRRIVRYYVIYNLFMAVLITLYTFYTLFTHDDKTMQLLESVKENGSELRFWLISGLIVLAGIGFMVAIIWLFYRLVYGILLKRLYQNYKELERLEV</sequence>
<keyword evidence="1" id="KW-1133">Transmembrane helix</keyword>
<reference evidence="2" key="1">
    <citation type="journal article" date="2015" name="Nature">
        <title>Complex archaea that bridge the gap between prokaryotes and eukaryotes.</title>
        <authorList>
            <person name="Spang A."/>
            <person name="Saw J.H."/>
            <person name="Jorgensen S.L."/>
            <person name="Zaremba-Niedzwiedzka K."/>
            <person name="Martijn J."/>
            <person name="Lind A.E."/>
            <person name="van Eijk R."/>
            <person name="Schleper C."/>
            <person name="Guy L."/>
            <person name="Ettema T.J."/>
        </authorList>
    </citation>
    <scope>NUCLEOTIDE SEQUENCE</scope>
</reference>
<keyword evidence="1" id="KW-0472">Membrane</keyword>
<feature type="transmembrane region" description="Helical" evidence="1">
    <location>
        <begin position="170"/>
        <end position="195"/>
    </location>
</feature>
<accession>A0A0F9PLN9</accession>
<evidence type="ECO:0000256" key="1">
    <source>
        <dbReference type="SAM" id="Phobius"/>
    </source>
</evidence>
<comment type="caution">
    <text evidence="2">The sequence shown here is derived from an EMBL/GenBank/DDBJ whole genome shotgun (WGS) entry which is preliminary data.</text>
</comment>
<feature type="transmembrane region" description="Helical" evidence="1">
    <location>
        <begin position="126"/>
        <end position="150"/>
    </location>
</feature>
<dbReference type="EMBL" id="LAZR01002357">
    <property type="protein sequence ID" value="KKN31089.1"/>
    <property type="molecule type" value="Genomic_DNA"/>
</dbReference>
<keyword evidence="1" id="KW-0812">Transmembrane</keyword>
<organism evidence="2">
    <name type="scientific">marine sediment metagenome</name>
    <dbReference type="NCBI Taxonomy" id="412755"/>
    <lineage>
        <taxon>unclassified sequences</taxon>
        <taxon>metagenomes</taxon>
        <taxon>ecological metagenomes</taxon>
    </lineage>
</organism>
<feature type="transmembrane region" description="Helical" evidence="1">
    <location>
        <begin position="83"/>
        <end position="105"/>
    </location>
</feature>
<gene>
    <name evidence="2" type="ORF">LCGC14_0827470</name>
</gene>
<name>A0A0F9PLN9_9ZZZZ</name>
<protein>
    <submittedName>
        <fullName evidence="2">Uncharacterized protein</fullName>
    </submittedName>
</protein>
<dbReference type="AlphaFoldDB" id="A0A0F9PLN9"/>
<proteinExistence type="predicted"/>
<feature type="transmembrane region" description="Helical" evidence="1">
    <location>
        <begin position="38"/>
        <end position="63"/>
    </location>
</feature>